<feature type="region of interest" description="Disordered" evidence="1">
    <location>
        <begin position="1"/>
        <end position="29"/>
    </location>
</feature>
<evidence type="ECO:0000313" key="4">
    <source>
        <dbReference type="WBParaSite" id="SSLN_0001653101-mRNA-1"/>
    </source>
</evidence>
<organism evidence="4">
    <name type="scientific">Schistocephalus solidus</name>
    <name type="common">Tapeworm</name>
    <dbReference type="NCBI Taxonomy" id="70667"/>
    <lineage>
        <taxon>Eukaryota</taxon>
        <taxon>Metazoa</taxon>
        <taxon>Spiralia</taxon>
        <taxon>Lophotrochozoa</taxon>
        <taxon>Platyhelminthes</taxon>
        <taxon>Cestoda</taxon>
        <taxon>Eucestoda</taxon>
        <taxon>Diphyllobothriidea</taxon>
        <taxon>Diphyllobothriidae</taxon>
        <taxon>Schistocephalus</taxon>
    </lineage>
</organism>
<gene>
    <name evidence="2" type="ORF">SSLN_LOCUS15928</name>
</gene>
<dbReference type="WBParaSite" id="SSLN_0001653101-mRNA-1">
    <property type="protein sequence ID" value="SSLN_0001653101-mRNA-1"/>
    <property type="gene ID" value="SSLN_0001653101"/>
</dbReference>
<sequence length="199" mass="21471">MDLFQSPGSSQLHLPEHGVDAEDSGPLQDFPVRDPVLPSQIQYSAEAAEMKVIQLPGMVQVDGPCFRSVKECFQDDGIAHLQFVVQVNTVAILQGGLQPDEGLTVFGDPLCNLFFDSRVALLCASQISKVFHIFELSVVDIDSGSIVFCAGFSWCVTTVLAVMIVNPQLVQPAAKRSMLLCISSSVTVLRAQSSVKSKS</sequence>
<name>A0A183THI0_SCHSO</name>
<accession>A0A183THI0</accession>
<dbReference type="Proteomes" id="UP000275846">
    <property type="component" value="Unassembled WGS sequence"/>
</dbReference>
<feature type="compositionally biased region" description="Polar residues" evidence="1">
    <location>
        <begin position="1"/>
        <end position="12"/>
    </location>
</feature>
<keyword evidence="3" id="KW-1185">Reference proteome</keyword>
<evidence type="ECO:0000313" key="3">
    <source>
        <dbReference type="Proteomes" id="UP000275846"/>
    </source>
</evidence>
<reference evidence="4" key="1">
    <citation type="submission" date="2016-06" db="UniProtKB">
        <authorList>
            <consortium name="WormBaseParasite"/>
        </authorList>
    </citation>
    <scope>IDENTIFICATION</scope>
</reference>
<protein>
    <submittedName>
        <fullName evidence="4">NTF2 domain-containing protein</fullName>
    </submittedName>
</protein>
<proteinExistence type="predicted"/>
<reference evidence="2 3" key="2">
    <citation type="submission" date="2018-11" db="EMBL/GenBank/DDBJ databases">
        <authorList>
            <consortium name="Pathogen Informatics"/>
        </authorList>
    </citation>
    <scope>NUCLEOTIDE SEQUENCE [LARGE SCALE GENOMIC DNA]</scope>
    <source>
        <strain evidence="2 3">NST_G2</strain>
    </source>
</reference>
<dbReference type="EMBL" id="UYSU01040452">
    <property type="protein sequence ID" value="VDM02314.1"/>
    <property type="molecule type" value="Genomic_DNA"/>
</dbReference>
<evidence type="ECO:0000313" key="2">
    <source>
        <dbReference type="EMBL" id="VDM02314.1"/>
    </source>
</evidence>
<evidence type="ECO:0000256" key="1">
    <source>
        <dbReference type="SAM" id="MobiDB-lite"/>
    </source>
</evidence>
<dbReference type="AlphaFoldDB" id="A0A183THI0"/>